<proteinExistence type="predicted"/>
<comment type="caution">
    <text evidence="1">The sequence shown here is derived from an EMBL/GenBank/DDBJ whole genome shotgun (WGS) entry which is preliminary data.</text>
</comment>
<name>A0AAW2DZM1_9ROSI</name>
<dbReference type="EMBL" id="JAZDWU010000001">
    <property type="protein sequence ID" value="KAL0014983.1"/>
    <property type="molecule type" value="Genomic_DNA"/>
</dbReference>
<reference evidence="1 2" key="1">
    <citation type="submission" date="2024-01" db="EMBL/GenBank/DDBJ databases">
        <title>A telomere-to-telomere, gap-free genome of sweet tea (Lithocarpus litseifolius).</title>
        <authorList>
            <person name="Zhou J."/>
        </authorList>
    </citation>
    <scope>NUCLEOTIDE SEQUENCE [LARGE SCALE GENOMIC DNA]</scope>
    <source>
        <strain evidence="1">Zhou-2022a</strain>
        <tissue evidence="1">Leaf</tissue>
    </source>
</reference>
<evidence type="ECO:0000313" key="2">
    <source>
        <dbReference type="Proteomes" id="UP001459277"/>
    </source>
</evidence>
<keyword evidence="2" id="KW-1185">Reference proteome</keyword>
<protein>
    <submittedName>
        <fullName evidence="1">Uncharacterized protein</fullName>
    </submittedName>
</protein>
<evidence type="ECO:0000313" key="1">
    <source>
        <dbReference type="EMBL" id="KAL0014983.1"/>
    </source>
</evidence>
<sequence>MDETRECMYEENRVKEHVQAGFGKLYTSEMSMSLAKPPVSNFLSCFFSNEERNWIGRAVSNEETRYGLWALEPFKAPGPGGLHAGFFQHYW</sequence>
<gene>
    <name evidence="1" type="ORF">SO802_002052</name>
</gene>
<dbReference type="AlphaFoldDB" id="A0AAW2DZM1"/>
<organism evidence="1 2">
    <name type="scientific">Lithocarpus litseifolius</name>
    <dbReference type="NCBI Taxonomy" id="425828"/>
    <lineage>
        <taxon>Eukaryota</taxon>
        <taxon>Viridiplantae</taxon>
        <taxon>Streptophyta</taxon>
        <taxon>Embryophyta</taxon>
        <taxon>Tracheophyta</taxon>
        <taxon>Spermatophyta</taxon>
        <taxon>Magnoliopsida</taxon>
        <taxon>eudicotyledons</taxon>
        <taxon>Gunneridae</taxon>
        <taxon>Pentapetalae</taxon>
        <taxon>rosids</taxon>
        <taxon>fabids</taxon>
        <taxon>Fagales</taxon>
        <taxon>Fagaceae</taxon>
        <taxon>Lithocarpus</taxon>
    </lineage>
</organism>
<accession>A0AAW2DZM1</accession>
<dbReference type="Proteomes" id="UP001459277">
    <property type="component" value="Unassembled WGS sequence"/>
</dbReference>